<name>A0A2C8F3U9_9BACT</name>
<dbReference type="GO" id="GO:0009225">
    <property type="term" value="P:nucleotide-sugar metabolic process"/>
    <property type="evidence" value="ECO:0007669"/>
    <property type="project" value="InterPro"/>
</dbReference>
<feature type="domain" description="NAD(P)-binding" evidence="8">
    <location>
        <begin position="4"/>
        <end position="307"/>
    </location>
</feature>
<comment type="similarity">
    <text evidence="3 7">Belongs to the NAD(P)-dependent epimerase/dehydratase family. dTDP-glucose dehydratase subfamily.</text>
</comment>
<evidence type="ECO:0000256" key="5">
    <source>
        <dbReference type="ARBA" id="ARBA00023027"/>
    </source>
</evidence>
<reference evidence="10" key="1">
    <citation type="submission" date="2017-09" db="EMBL/GenBank/DDBJ databases">
        <authorList>
            <person name="Regsiter A."/>
            <person name="William W."/>
        </authorList>
    </citation>
    <scope>NUCLEOTIDE SEQUENCE [LARGE SCALE GENOMIC DNA]</scope>
    <source>
        <strain evidence="10">500-1</strain>
    </source>
</reference>
<accession>A0A2C8F3U9</accession>
<dbReference type="InterPro" id="IPR005888">
    <property type="entry name" value="dTDP_Gluc_deHydtase"/>
</dbReference>
<dbReference type="Pfam" id="PF16363">
    <property type="entry name" value="GDP_Man_Dehyd"/>
    <property type="match status" value="1"/>
</dbReference>
<evidence type="ECO:0000256" key="6">
    <source>
        <dbReference type="ARBA" id="ARBA00023239"/>
    </source>
</evidence>
<comment type="cofactor">
    <cofactor evidence="2 7">
        <name>NAD(+)</name>
        <dbReference type="ChEBI" id="CHEBI:57540"/>
    </cofactor>
</comment>
<keyword evidence="10" id="KW-1185">Reference proteome</keyword>
<dbReference type="OrthoDB" id="9803010at2"/>
<dbReference type="EMBL" id="LT907975">
    <property type="protein sequence ID" value="SOB57042.1"/>
    <property type="molecule type" value="Genomic_DNA"/>
</dbReference>
<evidence type="ECO:0000256" key="2">
    <source>
        <dbReference type="ARBA" id="ARBA00001911"/>
    </source>
</evidence>
<sequence>MKILVTGGCGFIGTNFIRLMLQKHQDWSIINLDQLTYAGNRLNLLDLEENEPRYTFVQGDIGDRELVMDLLSDHSIDAVINFAAESHVDRSINDPSPFVKTNVLGAQNLFECARQRNISRFVHISTDEVYGSLGPEGQFVETTPLAPNSPYSASKAGADMMARAYFETYGFPILVTRCSNNYGPYQFPEKLIPLMYMNAMADKSLPVYGDGQNVRDWIYVDDHCLGVELTLLKGKEGQAYNFGGNAEETNLDVVKTLLSVVGKPESLITYVADRPGHDLRYAMDYSLAAEELGFAPTVDFETGLKKTIQWYKENQLWLDQVQSGEYRQFMDTWYEERS</sequence>
<dbReference type="FunFam" id="3.40.50.720:FF:000304">
    <property type="entry name" value="UDP-glucose 4,6-dehydratase"/>
    <property type="match status" value="1"/>
</dbReference>
<protein>
    <recommendedName>
        <fullName evidence="4 7">dTDP-glucose 4,6-dehydratase</fullName>
        <ecNumber evidence="4 7">4.2.1.46</ecNumber>
    </recommendedName>
</protein>
<dbReference type="PANTHER" id="PTHR43000">
    <property type="entry name" value="DTDP-D-GLUCOSE 4,6-DEHYDRATASE-RELATED"/>
    <property type="match status" value="1"/>
</dbReference>
<keyword evidence="5" id="KW-0520">NAD</keyword>
<comment type="catalytic activity">
    <reaction evidence="1 7">
        <text>dTDP-alpha-D-glucose = dTDP-4-dehydro-6-deoxy-alpha-D-glucose + H2O</text>
        <dbReference type="Rhea" id="RHEA:17221"/>
        <dbReference type="ChEBI" id="CHEBI:15377"/>
        <dbReference type="ChEBI" id="CHEBI:57477"/>
        <dbReference type="ChEBI" id="CHEBI:57649"/>
        <dbReference type="EC" id="4.2.1.46"/>
    </reaction>
</comment>
<evidence type="ECO:0000256" key="7">
    <source>
        <dbReference type="RuleBase" id="RU004473"/>
    </source>
</evidence>
<dbReference type="InterPro" id="IPR016040">
    <property type="entry name" value="NAD(P)-bd_dom"/>
</dbReference>
<evidence type="ECO:0000256" key="4">
    <source>
        <dbReference type="ARBA" id="ARBA00011990"/>
    </source>
</evidence>
<dbReference type="AlphaFoldDB" id="A0A2C8F3U9"/>
<evidence type="ECO:0000313" key="10">
    <source>
        <dbReference type="Proteomes" id="UP000219215"/>
    </source>
</evidence>
<proteinExistence type="inferred from homology"/>
<organism evidence="9 10">
    <name type="scientific">Pseudodesulfovibrio profundus</name>
    <dbReference type="NCBI Taxonomy" id="57320"/>
    <lineage>
        <taxon>Bacteria</taxon>
        <taxon>Pseudomonadati</taxon>
        <taxon>Thermodesulfobacteriota</taxon>
        <taxon>Desulfovibrionia</taxon>
        <taxon>Desulfovibrionales</taxon>
        <taxon>Desulfovibrionaceae</taxon>
    </lineage>
</organism>
<dbReference type="Gene3D" id="3.40.50.720">
    <property type="entry name" value="NAD(P)-binding Rossmann-like Domain"/>
    <property type="match status" value="1"/>
</dbReference>
<dbReference type="CDD" id="cd05246">
    <property type="entry name" value="dTDP_GD_SDR_e"/>
    <property type="match status" value="1"/>
</dbReference>
<dbReference type="EC" id="4.2.1.46" evidence="4 7"/>
<gene>
    <name evidence="9" type="primary">rffG</name>
    <name evidence="9" type="ORF">DPRO_0163</name>
</gene>
<dbReference type="RefSeq" id="WP_097010357.1">
    <property type="nucleotide sequence ID" value="NZ_LT907975.1"/>
</dbReference>
<dbReference type="Gene3D" id="3.90.25.10">
    <property type="entry name" value="UDP-galactose 4-epimerase, domain 1"/>
    <property type="match status" value="1"/>
</dbReference>
<dbReference type="GO" id="GO:0008460">
    <property type="term" value="F:dTDP-glucose 4,6-dehydratase activity"/>
    <property type="evidence" value="ECO:0007669"/>
    <property type="project" value="UniProtKB-EC"/>
</dbReference>
<evidence type="ECO:0000313" key="9">
    <source>
        <dbReference type="EMBL" id="SOB57042.1"/>
    </source>
</evidence>
<dbReference type="Proteomes" id="UP000219215">
    <property type="component" value="Chromosome DPRO"/>
</dbReference>
<dbReference type="SUPFAM" id="SSF51735">
    <property type="entry name" value="NAD(P)-binding Rossmann-fold domains"/>
    <property type="match status" value="1"/>
</dbReference>
<dbReference type="InterPro" id="IPR036291">
    <property type="entry name" value="NAD(P)-bd_dom_sf"/>
</dbReference>
<dbReference type="KEGG" id="pprf:DPRO_0163"/>
<dbReference type="NCBIfam" id="TIGR01181">
    <property type="entry name" value="dTDP_gluc_dehyt"/>
    <property type="match status" value="1"/>
</dbReference>
<evidence type="ECO:0000259" key="8">
    <source>
        <dbReference type="Pfam" id="PF16363"/>
    </source>
</evidence>
<evidence type="ECO:0000256" key="1">
    <source>
        <dbReference type="ARBA" id="ARBA00001539"/>
    </source>
</evidence>
<keyword evidence="6 7" id="KW-0456">Lyase</keyword>
<evidence type="ECO:0000256" key="3">
    <source>
        <dbReference type="ARBA" id="ARBA00008178"/>
    </source>
</evidence>